<accession>A0ABW7HCB4</accession>
<keyword evidence="5" id="KW-0472">Membrane</keyword>
<evidence type="ECO:0000256" key="4">
    <source>
        <dbReference type="SAM" id="MobiDB-lite"/>
    </source>
</evidence>
<gene>
    <name evidence="8" type="ORF">ACG04R_12120</name>
</gene>
<dbReference type="Proteomes" id="UP001606134">
    <property type="component" value="Unassembled WGS sequence"/>
</dbReference>
<evidence type="ECO:0000259" key="7">
    <source>
        <dbReference type="PROSITE" id="PS50885"/>
    </source>
</evidence>
<dbReference type="PROSITE" id="PS50885">
    <property type="entry name" value="HAMP"/>
    <property type="match status" value="1"/>
</dbReference>
<dbReference type="SMART" id="SM00304">
    <property type="entry name" value="HAMP"/>
    <property type="match status" value="1"/>
</dbReference>
<protein>
    <submittedName>
        <fullName evidence="8">Methyl-accepting chemotaxis protein</fullName>
    </submittedName>
</protein>
<dbReference type="RefSeq" id="WP_394410247.1">
    <property type="nucleotide sequence ID" value="NZ_JBIGIC010000005.1"/>
</dbReference>
<dbReference type="InterPro" id="IPR051310">
    <property type="entry name" value="MCP_chemotaxis"/>
</dbReference>
<feature type="domain" description="Methyl-accepting transducer" evidence="6">
    <location>
        <begin position="393"/>
        <end position="622"/>
    </location>
</feature>
<dbReference type="EMBL" id="JBIGIC010000005">
    <property type="protein sequence ID" value="MFG6487419.1"/>
    <property type="molecule type" value="Genomic_DNA"/>
</dbReference>
<dbReference type="InterPro" id="IPR004089">
    <property type="entry name" value="MCPsignal_dom"/>
</dbReference>
<organism evidence="8 9">
    <name type="scientific">Pelomonas candidula</name>
    <dbReference type="NCBI Taxonomy" id="3299025"/>
    <lineage>
        <taxon>Bacteria</taxon>
        <taxon>Pseudomonadati</taxon>
        <taxon>Pseudomonadota</taxon>
        <taxon>Betaproteobacteria</taxon>
        <taxon>Burkholderiales</taxon>
        <taxon>Sphaerotilaceae</taxon>
        <taxon>Roseateles</taxon>
    </lineage>
</organism>
<feature type="transmembrane region" description="Helical" evidence="5">
    <location>
        <begin position="313"/>
        <end position="334"/>
    </location>
</feature>
<dbReference type="PROSITE" id="PS50111">
    <property type="entry name" value="CHEMOTAXIS_TRANSDUC_2"/>
    <property type="match status" value="1"/>
</dbReference>
<comment type="caution">
    <text evidence="8">The sequence shown here is derived from an EMBL/GenBank/DDBJ whole genome shotgun (WGS) entry which is preliminary data.</text>
</comment>
<keyword evidence="5" id="KW-1133">Transmembrane helix</keyword>
<dbReference type="PANTHER" id="PTHR43531:SF14">
    <property type="entry name" value="METHYL-ACCEPTING CHEMOTAXIS PROTEIN I-RELATED"/>
    <property type="match status" value="1"/>
</dbReference>
<keyword evidence="5" id="KW-0812">Transmembrane</keyword>
<sequence>MSSHDRSIARQVSFTGAAAVAVVLLIVSLIVGTLLKRSATEQVQTWVADKTGSLVDAMQAMDDIAAQQAQRSFGSFRQEFGPSFNLDEATGDLRDWGPKLNGNFTQVDKFAAVNGGVATVFAAKGEDFERITTSLKNEKGERAMGTLLDRQGAAYAAIKAGKSYTGRATLFGRAYMTHYEPIRNEAGKTVGILFIGYGLEAFEAAMDRMAGSARFFEHGGTFIVAMPKDPAKATFAAHPSAKGKLVSSIAPGFEKLLAEQKGGTLVLDDAPDVLGNGLGDNFAIARKSEKSGYWVVAQVSRGEALAASRATLWFFWGALALTTAGLGFGLMWMMRRWVSQPLASLQRAVSAIADGDLNQPVSSDRRDEIGSLIQDTEAMRQRLAATIGTVRNSVDSIGTASSEIATGNVDLSQRTEQTASNLQNAASSMSQLTSTVRQTADSARTANQLVQSAASAATRGGEVVGEVVTTMDEINTASKKIADIIGTIDGIAFQTNILALNAAVEAARAGEQGRGFAVVAGEVRSLAGRSAEAAKEIKTLIGNSVERVENGARLVQAAGTAMGEIVSSVQRVQDIIGEISSAATEQSEGIASVNTSVVQLDQMTQQNAALVEESAAAAESLKEQAQRLVEAVAVFRVAGSAAAMPSKASAPRPAPVAAPKAAAPKPAAASPKPAAPVAKAAPAAAPRPAPTPRHAEPEGDWETF</sequence>
<feature type="region of interest" description="Disordered" evidence="4">
    <location>
        <begin position="643"/>
        <end position="704"/>
    </location>
</feature>
<dbReference type="InterPro" id="IPR033462">
    <property type="entry name" value="Cache_3-Cache_2"/>
</dbReference>
<dbReference type="Pfam" id="PF00672">
    <property type="entry name" value="HAMP"/>
    <property type="match status" value="1"/>
</dbReference>
<dbReference type="CDD" id="cd06225">
    <property type="entry name" value="HAMP"/>
    <property type="match status" value="1"/>
</dbReference>
<evidence type="ECO:0000256" key="5">
    <source>
        <dbReference type="SAM" id="Phobius"/>
    </source>
</evidence>
<keyword evidence="9" id="KW-1185">Reference proteome</keyword>
<feature type="domain" description="HAMP" evidence="7">
    <location>
        <begin position="336"/>
        <end position="388"/>
    </location>
</feature>
<evidence type="ECO:0000256" key="1">
    <source>
        <dbReference type="ARBA" id="ARBA00022481"/>
    </source>
</evidence>
<comment type="similarity">
    <text evidence="2">Belongs to the methyl-accepting chemotaxis (MCP) protein family.</text>
</comment>
<dbReference type="Gene3D" id="1.10.287.950">
    <property type="entry name" value="Methyl-accepting chemotaxis protein"/>
    <property type="match status" value="1"/>
</dbReference>
<name>A0ABW7HCB4_9BURK</name>
<dbReference type="Pfam" id="PF00015">
    <property type="entry name" value="MCPsignal"/>
    <property type="match status" value="1"/>
</dbReference>
<proteinExistence type="inferred from homology"/>
<dbReference type="SUPFAM" id="SSF103190">
    <property type="entry name" value="Sensory domain-like"/>
    <property type="match status" value="1"/>
</dbReference>
<dbReference type="Pfam" id="PF17201">
    <property type="entry name" value="Cache_3-Cache_2"/>
    <property type="match status" value="1"/>
</dbReference>
<feature type="compositionally biased region" description="Low complexity" evidence="4">
    <location>
        <begin position="643"/>
        <end position="684"/>
    </location>
</feature>
<reference evidence="8 9" key="1">
    <citation type="submission" date="2024-08" db="EMBL/GenBank/DDBJ databases">
        <authorList>
            <person name="Lu H."/>
        </authorList>
    </citation>
    <scope>NUCLEOTIDE SEQUENCE [LARGE SCALE GENOMIC DNA]</scope>
    <source>
        <strain evidence="8 9">BYS78W</strain>
    </source>
</reference>
<dbReference type="CDD" id="cd11386">
    <property type="entry name" value="MCP_signal"/>
    <property type="match status" value="1"/>
</dbReference>
<keyword evidence="3" id="KW-0807">Transducer</keyword>
<dbReference type="InterPro" id="IPR003660">
    <property type="entry name" value="HAMP_dom"/>
</dbReference>
<dbReference type="SMART" id="SM00283">
    <property type="entry name" value="MA"/>
    <property type="match status" value="1"/>
</dbReference>
<keyword evidence="1" id="KW-0488">Methylation</keyword>
<evidence type="ECO:0000256" key="3">
    <source>
        <dbReference type="PROSITE-ProRule" id="PRU00284"/>
    </source>
</evidence>
<feature type="transmembrane region" description="Helical" evidence="5">
    <location>
        <begin position="12"/>
        <end position="35"/>
    </location>
</feature>
<dbReference type="PANTHER" id="PTHR43531">
    <property type="entry name" value="PROTEIN ICFG"/>
    <property type="match status" value="1"/>
</dbReference>
<dbReference type="SUPFAM" id="SSF58104">
    <property type="entry name" value="Methyl-accepting chemotaxis protein (MCP) signaling domain"/>
    <property type="match status" value="1"/>
</dbReference>
<evidence type="ECO:0000256" key="2">
    <source>
        <dbReference type="ARBA" id="ARBA00029447"/>
    </source>
</evidence>
<evidence type="ECO:0000313" key="8">
    <source>
        <dbReference type="EMBL" id="MFG6487419.1"/>
    </source>
</evidence>
<evidence type="ECO:0000313" key="9">
    <source>
        <dbReference type="Proteomes" id="UP001606134"/>
    </source>
</evidence>
<evidence type="ECO:0000259" key="6">
    <source>
        <dbReference type="PROSITE" id="PS50111"/>
    </source>
</evidence>
<dbReference type="InterPro" id="IPR029151">
    <property type="entry name" value="Sensor-like_sf"/>
</dbReference>